<evidence type="ECO:0000313" key="1">
    <source>
        <dbReference type="EMBL" id="KAI0028725.1"/>
    </source>
</evidence>
<name>A0ACB8QAM5_9AGAM</name>
<evidence type="ECO:0000313" key="2">
    <source>
        <dbReference type="Proteomes" id="UP000814128"/>
    </source>
</evidence>
<gene>
    <name evidence="1" type="ORF">K488DRAFT_89463</name>
</gene>
<organism evidence="1 2">
    <name type="scientific">Vararia minispora EC-137</name>
    <dbReference type="NCBI Taxonomy" id="1314806"/>
    <lineage>
        <taxon>Eukaryota</taxon>
        <taxon>Fungi</taxon>
        <taxon>Dikarya</taxon>
        <taxon>Basidiomycota</taxon>
        <taxon>Agaricomycotina</taxon>
        <taxon>Agaricomycetes</taxon>
        <taxon>Russulales</taxon>
        <taxon>Lachnocladiaceae</taxon>
        <taxon>Vararia</taxon>
    </lineage>
</organism>
<sequence length="221" mass="24248">MTTRGMSGRHIVCKRTGFDFGTDNETERRLVAILGSEQYARPVQYWGSKNQRFGDSTPNSSFAVSSYDSYADFASSTAFVATPGEKSKRFSRFAAASCSRLRPRDRRPLPARRPTCNRASQTRPGPILRADGGHPLTIIHNLVRERVRARPYRALAPSLPSLQLEGARRPTIQVTLPGPAKELSVELSCELPSIVSSPTRNANAGPKGSRSTRASSTLSWT</sequence>
<dbReference type="EMBL" id="MU273728">
    <property type="protein sequence ID" value="KAI0028725.1"/>
    <property type="molecule type" value="Genomic_DNA"/>
</dbReference>
<reference evidence="1" key="2">
    <citation type="journal article" date="2022" name="New Phytol.">
        <title>Evolutionary transition to the ectomycorrhizal habit in the genomes of a hyperdiverse lineage of mushroom-forming fungi.</title>
        <authorList>
            <person name="Looney B."/>
            <person name="Miyauchi S."/>
            <person name="Morin E."/>
            <person name="Drula E."/>
            <person name="Courty P.E."/>
            <person name="Kohler A."/>
            <person name="Kuo A."/>
            <person name="LaButti K."/>
            <person name="Pangilinan J."/>
            <person name="Lipzen A."/>
            <person name="Riley R."/>
            <person name="Andreopoulos W."/>
            <person name="He G."/>
            <person name="Johnson J."/>
            <person name="Nolan M."/>
            <person name="Tritt A."/>
            <person name="Barry K.W."/>
            <person name="Grigoriev I.V."/>
            <person name="Nagy L.G."/>
            <person name="Hibbett D."/>
            <person name="Henrissat B."/>
            <person name="Matheny P.B."/>
            <person name="Labbe J."/>
            <person name="Martin F.M."/>
        </authorList>
    </citation>
    <scope>NUCLEOTIDE SEQUENCE</scope>
    <source>
        <strain evidence="1">EC-137</strain>
    </source>
</reference>
<reference evidence="1" key="1">
    <citation type="submission" date="2021-02" db="EMBL/GenBank/DDBJ databases">
        <authorList>
            <consortium name="DOE Joint Genome Institute"/>
            <person name="Ahrendt S."/>
            <person name="Looney B.P."/>
            <person name="Miyauchi S."/>
            <person name="Morin E."/>
            <person name="Drula E."/>
            <person name="Courty P.E."/>
            <person name="Chicoki N."/>
            <person name="Fauchery L."/>
            <person name="Kohler A."/>
            <person name="Kuo A."/>
            <person name="Labutti K."/>
            <person name="Pangilinan J."/>
            <person name="Lipzen A."/>
            <person name="Riley R."/>
            <person name="Andreopoulos W."/>
            <person name="He G."/>
            <person name="Johnson J."/>
            <person name="Barry K.W."/>
            <person name="Grigoriev I.V."/>
            <person name="Nagy L."/>
            <person name="Hibbett D."/>
            <person name="Henrissat B."/>
            <person name="Matheny P.B."/>
            <person name="Labbe J."/>
            <person name="Martin F."/>
        </authorList>
    </citation>
    <scope>NUCLEOTIDE SEQUENCE</scope>
    <source>
        <strain evidence="1">EC-137</strain>
    </source>
</reference>
<accession>A0ACB8QAM5</accession>
<dbReference type="Proteomes" id="UP000814128">
    <property type="component" value="Unassembled WGS sequence"/>
</dbReference>
<protein>
    <submittedName>
        <fullName evidence="1">Uncharacterized protein</fullName>
    </submittedName>
</protein>
<keyword evidence="2" id="KW-1185">Reference proteome</keyword>
<proteinExistence type="predicted"/>
<comment type="caution">
    <text evidence="1">The sequence shown here is derived from an EMBL/GenBank/DDBJ whole genome shotgun (WGS) entry which is preliminary data.</text>
</comment>